<comment type="caution">
    <text evidence="1">The sequence shown here is derived from an EMBL/GenBank/DDBJ whole genome shotgun (WGS) entry which is preliminary data.</text>
</comment>
<accession>A0ABU4UHY4</accession>
<dbReference type="EMBL" id="JAXARY010000017">
    <property type="protein sequence ID" value="MDX8129003.1"/>
    <property type="molecule type" value="Genomic_DNA"/>
</dbReference>
<sequence length="257" mass="28633">MSPSDQLRFAISDRIGDDEVTPAHVTLSLLAEFQKDVGDFLKGSNRDVDISKTIVSIEQGSLALVASGLLAVGTLWNDIEHLQHRDALSFIDAKRARIVEKWQALAQKNPNRHYSIKDASSQMIFAIDSTSNYFRPEGAWVHVEKYLHGTIVDIGGKTKANVHLELENGEILTVASTQSLLAKDNQNRLYRLALLHVTAEENLLTGELRGLKLLAFDNHLPSYDDDEFNIMIEKGTRAWADVQSSSAWIEELRGNPA</sequence>
<organism evidence="1 2">
    <name type="scientific">Methylomonas defluvii</name>
    <dbReference type="NCBI Taxonomy" id="3045149"/>
    <lineage>
        <taxon>Bacteria</taxon>
        <taxon>Pseudomonadati</taxon>
        <taxon>Pseudomonadota</taxon>
        <taxon>Gammaproteobacteria</taxon>
        <taxon>Methylococcales</taxon>
        <taxon>Methylococcaceae</taxon>
        <taxon>Methylomonas</taxon>
    </lineage>
</organism>
<proteinExistence type="predicted"/>
<gene>
    <name evidence="1" type="ORF">QLH52_17020</name>
</gene>
<reference evidence="1 2" key="1">
    <citation type="submission" date="2023-11" db="EMBL/GenBank/DDBJ databases">
        <authorList>
            <person name="Ouyang M.-Y."/>
        </authorList>
    </citation>
    <scope>NUCLEOTIDE SEQUENCE [LARGE SCALE GENOMIC DNA]</scope>
    <source>
        <strain evidence="1 2">OY6</strain>
    </source>
</reference>
<dbReference type="RefSeq" id="WP_319962341.1">
    <property type="nucleotide sequence ID" value="NZ_JAXARY010000017.1"/>
</dbReference>
<keyword evidence="2" id="KW-1185">Reference proteome</keyword>
<dbReference type="Proteomes" id="UP001284537">
    <property type="component" value="Unassembled WGS sequence"/>
</dbReference>
<evidence type="ECO:0000313" key="1">
    <source>
        <dbReference type="EMBL" id="MDX8129003.1"/>
    </source>
</evidence>
<name>A0ABU4UHY4_9GAMM</name>
<protein>
    <submittedName>
        <fullName evidence="1">Uncharacterized protein</fullName>
    </submittedName>
</protein>
<evidence type="ECO:0000313" key="2">
    <source>
        <dbReference type="Proteomes" id="UP001284537"/>
    </source>
</evidence>